<gene>
    <name evidence="1" type="ORF">F0562_023179</name>
</gene>
<dbReference type="EMBL" id="CM018035">
    <property type="protein sequence ID" value="KAA8542027.1"/>
    <property type="molecule type" value="Genomic_DNA"/>
</dbReference>
<reference evidence="1 2" key="1">
    <citation type="submission" date="2019-09" db="EMBL/GenBank/DDBJ databases">
        <title>A chromosome-level genome assembly of the Chinese tupelo Nyssa sinensis.</title>
        <authorList>
            <person name="Yang X."/>
            <person name="Kang M."/>
            <person name="Yang Y."/>
            <person name="Xiong H."/>
            <person name="Wang M."/>
            <person name="Zhang Z."/>
            <person name="Wang Z."/>
            <person name="Wu H."/>
            <person name="Ma T."/>
            <person name="Liu J."/>
            <person name="Xi Z."/>
        </authorList>
    </citation>
    <scope>NUCLEOTIDE SEQUENCE [LARGE SCALE GENOMIC DNA]</scope>
    <source>
        <strain evidence="1">J267</strain>
        <tissue evidence="1">Leaf</tissue>
    </source>
</reference>
<protein>
    <submittedName>
        <fullName evidence="1">Uncharacterized protein</fullName>
    </submittedName>
</protein>
<evidence type="ECO:0000313" key="2">
    <source>
        <dbReference type="Proteomes" id="UP000325577"/>
    </source>
</evidence>
<dbReference type="AlphaFoldDB" id="A0A5J5BJM9"/>
<keyword evidence="2" id="KW-1185">Reference proteome</keyword>
<dbReference type="OrthoDB" id="1932350at2759"/>
<sequence>MAAAVGRGAQTMNSMGIKPMLRKAYHRKSSSPDIGDTFKLNGEEVKNKGIAGDRDNSWWVPDDRTGIYYPKGQEKIMVDVPPGAGKDFGVNWFSNNDF</sequence>
<name>A0A5J5BJM9_9ASTE</name>
<organism evidence="1 2">
    <name type="scientific">Nyssa sinensis</name>
    <dbReference type="NCBI Taxonomy" id="561372"/>
    <lineage>
        <taxon>Eukaryota</taxon>
        <taxon>Viridiplantae</taxon>
        <taxon>Streptophyta</taxon>
        <taxon>Embryophyta</taxon>
        <taxon>Tracheophyta</taxon>
        <taxon>Spermatophyta</taxon>
        <taxon>Magnoliopsida</taxon>
        <taxon>eudicotyledons</taxon>
        <taxon>Gunneridae</taxon>
        <taxon>Pentapetalae</taxon>
        <taxon>asterids</taxon>
        <taxon>Cornales</taxon>
        <taxon>Nyssaceae</taxon>
        <taxon>Nyssa</taxon>
    </lineage>
</organism>
<evidence type="ECO:0000313" key="1">
    <source>
        <dbReference type="EMBL" id="KAA8542027.1"/>
    </source>
</evidence>
<accession>A0A5J5BJM9</accession>
<proteinExistence type="predicted"/>
<dbReference type="PANTHER" id="PTHR35109:SF2">
    <property type="entry name" value="LATE EMBRYOGENESIS ABUNDANT PROTEIN"/>
    <property type="match status" value="1"/>
</dbReference>
<dbReference type="Proteomes" id="UP000325577">
    <property type="component" value="Linkage Group LG12"/>
</dbReference>
<dbReference type="PANTHER" id="PTHR35109">
    <property type="entry name" value="GLUTAMATE RACEMASE"/>
    <property type="match status" value="1"/>
</dbReference>